<keyword evidence="4" id="KW-0479">Metal-binding</keyword>
<dbReference type="SUPFAM" id="SSF64438">
    <property type="entry name" value="CNF1/YfiH-like putative cysteine hydrolases"/>
    <property type="match status" value="1"/>
</dbReference>
<dbReference type="NCBIfam" id="TIGR00726">
    <property type="entry name" value="peptidoglycan editing factor PgeF"/>
    <property type="match status" value="1"/>
</dbReference>
<evidence type="ECO:0000256" key="4">
    <source>
        <dbReference type="ARBA" id="ARBA00022723"/>
    </source>
</evidence>
<dbReference type="AlphaFoldDB" id="A0A0R2U5V1"/>
<evidence type="ECO:0000313" key="11">
    <source>
        <dbReference type="EMBL" id="KRO94945.1"/>
    </source>
</evidence>
<name>A0A0R2U5V1_9GAMM</name>
<dbReference type="InterPro" id="IPR003730">
    <property type="entry name" value="Cu_polyphenol_OxRdtase"/>
</dbReference>
<dbReference type="InterPro" id="IPR011324">
    <property type="entry name" value="Cytotoxic_necrot_fac-like_cat"/>
</dbReference>
<comment type="caution">
    <text evidence="11">The sequence shown here is derived from an EMBL/GenBank/DDBJ whole genome shotgun (WGS) entry which is preliminary data.</text>
</comment>
<dbReference type="InterPro" id="IPR038371">
    <property type="entry name" value="Cu_polyphenol_OxRdtase_sf"/>
</dbReference>
<evidence type="ECO:0000256" key="3">
    <source>
        <dbReference type="ARBA" id="ARBA00022679"/>
    </source>
</evidence>
<protein>
    <recommendedName>
        <fullName evidence="10">Purine nucleoside phosphorylase</fullName>
    </recommendedName>
</protein>
<dbReference type="Pfam" id="PF02578">
    <property type="entry name" value="Cu-oxidase_4"/>
    <property type="match status" value="1"/>
</dbReference>
<evidence type="ECO:0000256" key="6">
    <source>
        <dbReference type="ARBA" id="ARBA00022833"/>
    </source>
</evidence>
<dbReference type="PANTHER" id="PTHR30616">
    <property type="entry name" value="UNCHARACTERIZED PROTEIN YFIH"/>
    <property type="match status" value="1"/>
</dbReference>
<gene>
    <name evidence="11" type="ORF">ABS24_04690</name>
</gene>
<dbReference type="GO" id="GO:0016787">
    <property type="term" value="F:hydrolase activity"/>
    <property type="evidence" value="ECO:0007669"/>
    <property type="project" value="UniProtKB-KW"/>
</dbReference>
<keyword evidence="3" id="KW-0808">Transferase</keyword>
<comment type="catalytic activity">
    <reaction evidence="7">
        <text>adenosine + H2O + H(+) = inosine + NH4(+)</text>
        <dbReference type="Rhea" id="RHEA:24408"/>
        <dbReference type="ChEBI" id="CHEBI:15377"/>
        <dbReference type="ChEBI" id="CHEBI:15378"/>
        <dbReference type="ChEBI" id="CHEBI:16335"/>
        <dbReference type="ChEBI" id="CHEBI:17596"/>
        <dbReference type="ChEBI" id="CHEBI:28938"/>
        <dbReference type="EC" id="3.5.4.4"/>
    </reaction>
    <physiologicalReaction direction="left-to-right" evidence="7">
        <dbReference type="Rhea" id="RHEA:24409"/>
    </physiologicalReaction>
</comment>
<dbReference type="GO" id="GO:0005507">
    <property type="term" value="F:copper ion binding"/>
    <property type="evidence" value="ECO:0007669"/>
    <property type="project" value="TreeGrafter"/>
</dbReference>
<evidence type="ECO:0000256" key="5">
    <source>
        <dbReference type="ARBA" id="ARBA00022801"/>
    </source>
</evidence>
<evidence type="ECO:0000256" key="1">
    <source>
        <dbReference type="ARBA" id="ARBA00000553"/>
    </source>
</evidence>
<evidence type="ECO:0000256" key="8">
    <source>
        <dbReference type="ARBA" id="ARBA00048968"/>
    </source>
</evidence>
<comment type="catalytic activity">
    <reaction evidence="1">
        <text>inosine + phosphate = alpha-D-ribose 1-phosphate + hypoxanthine</text>
        <dbReference type="Rhea" id="RHEA:27646"/>
        <dbReference type="ChEBI" id="CHEBI:17368"/>
        <dbReference type="ChEBI" id="CHEBI:17596"/>
        <dbReference type="ChEBI" id="CHEBI:43474"/>
        <dbReference type="ChEBI" id="CHEBI:57720"/>
        <dbReference type="EC" id="2.4.2.1"/>
    </reaction>
    <physiologicalReaction direction="left-to-right" evidence="1">
        <dbReference type="Rhea" id="RHEA:27647"/>
    </physiologicalReaction>
</comment>
<sequence length="248" mass="26692">MSFFIPDWPAPDNVRSAITLRTGGCSKAPFNENNIALHVGDTKADVLANRDALKTMLNLPKTPVWLDQVHGTEVIYAPDARGATSADGSYSDQARVACAVMSADCLPVLLCDHSGTQVAAVHAGWRGLASGILRKTVSQFSATKNILVYLGPAIGHQAFEVGVDVRDAFLSNAQNRVQQDAIKNAFTRSKAKYLADIYALARAELAACGVSAVYGGEFCTVNDSERFFSYRRDGETGRNASLIWFDGV</sequence>
<evidence type="ECO:0000256" key="9">
    <source>
        <dbReference type="ARBA" id="ARBA00049893"/>
    </source>
</evidence>
<evidence type="ECO:0000256" key="10">
    <source>
        <dbReference type="RuleBase" id="RU361274"/>
    </source>
</evidence>
<reference evidence="11 12" key="1">
    <citation type="submission" date="2015-10" db="EMBL/GenBank/DDBJ databases">
        <title>Metagenome-Assembled Genomes uncover a global brackish microbiome.</title>
        <authorList>
            <person name="Hugerth L.W."/>
            <person name="Larsson J."/>
            <person name="Alneberg J."/>
            <person name="Lindh M.V."/>
            <person name="Legrand C."/>
            <person name="Pinhassi J."/>
            <person name="Andersson A.F."/>
        </authorList>
    </citation>
    <scope>NUCLEOTIDE SEQUENCE [LARGE SCALE GENOMIC DNA]</scope>
    <source>
        <strain evidence="11">BACL26 MAG-121220-bin70</strain>
    </source>
</reference>
<proteinExistence type="inferred from homology"/>
<comment type="similarity">
    <text evidence="2 10">Belongs to the purine nucleoside phosphorylase YfiH/LACC1 family.</text>
</comment>
<dbReference type="CDD" id="cd16833">
    <property type="entry name" value="YfiH"/>
    <property type="match status" value="1"/>
</dbReference>
<organism evidence="11 12">
    <name type="scientific">SAR92 bacterium BACL26 MAG-121220-bin70</name>
    <dbReference type="NCBI Taxonomy" id="1655626"/>
    <lineage>
        <taxon>Bacteria</taxon>
        <taxon>Pseudomonadati</taxon>
        <taxon>Pseudomonadota</taxon>
        <taxon>Gammaproteobacteria</taxon>
        <taxon>Cellvibrionales</taxon>
        <taxon>Porticoccaceae</taxon>
        <taxon>SAR92 clade</taxon>
    </lineage>
</organism>
<dbReference type="EMBL" id="LICA01000121">
    <property type="protein sequence ID" value="KRO94945.1"/>
    <property type="molecule type" value="Genomic_DNA"/>
</dbReference>
<evidence type="ECO:0000313" key="12">
    <source>
        <dbReference type="Proteomes" id="UP000051213"/>
    </source>
</evidence>
<evidence type="ECO:0000256" key="7">
    <source>
        <dbReference type="ARBA" id="ARBA00047989"/>
    </source>
</evidence>
<dbReference type="GO" id="GO:0017061">
    <property type="term" value="F:S-methyl-5-thioadenosine phosphorylase activity"/>
    <property type="evidence" value="ECO:0007669"/>
    <property type="project" value="UniProtKB-EC"/>
</dbReference>
<evidence type="ECO:0000256" key="2">
    <source>
        <dbReference type="ARBA" id="ARBA00007353"/>
    </source>
</evidence>
<dbReference type="Gene3D" id="3.60.140.10">
    <property type="entry name" value="CNF1/YfiH-like putative cysteine hydrolases"/>
    <property type="match status" value="1"/>
</dbReference>
<accession>A0A0R2U5V1</accession>
<keyword evidence="6" id="KW-0862">Zinc</keyword>
<comment type="catalytic activity">
    <reaction evidence="9">
        <text>S-methyl-5'-thioadenosine + phosphate = 5-(methylsulfanyl)-alpha-D-ribose 1-phosphate + adenine</text>
        <dbReference type="Rhea" id="RHEA:11852"/>
        <dbReference type="ChEBI" id="CHEBI:16708"/>
        <dbReference type="ChEBI" id="CHEBI:17509"/>
        <dbReference type="ChEBI" id="CHEBI:43474"/>
        <dbReference type="ChEBI" id="CHEBI:58533"/>
        <dbReference type="EC" id="2.4.2.28"/>
    </reaction>
    <physiologicalReaction direction="left-to-right" evidence="9">
        <dbReference type="Rhea" id="RHEA:11853"/>
    </physiologicalReaction>
</comment>
<keyword evidence="5" id="KW-0378">Hydrolase</keyword>
<dbReference type="PANTHER" id="PTHR30616:SF2">
    <property type="entry name" value="PURINE NUCLEOSIDE PHOSPHORYLASE LACC1"/>
    <property type="match status" value="1"/>
</dbReference>
<dbReference type="Proteomes" id="UP000051213">
    <property type="component" value="Unassembled WGS sequence"/>
</dbReference>
<comment type="catalytic activity">
    <reaction evidence="8">
        <text>adenosine + phosphate = alpha-D-ribose 1-phosphate + adenine</text>
        <dbReference type="Rhea" id="RHEA:27642"/>
        <dbReference type="ChEBI" id="CHEBI:16335"/>
        <dbReference type="ChEBI" id="CHEBI:16708"/>
        <dbReference type="ChEBI" id="CHEBI:43474"/>
        <dbReference type="ChEBI" id="CHEBI:57720"/>
        <dbReference type="EC" id="2.4.2.1"/>
    </reaction>
    <physiologicalReaction direction="left-to-right" evidence="8">
        <dbReference type="Rhea" id="RHEA:27643"/>
    </physiologicalReaction>
</comment>